<evidence type="ECO:0000256" key="1">
    <source>
        <dbReference type="RuleBase" id="RU363021"/>
    </source>
</evidence>
<dbReference type="OrthoDB" id="2399148at2759"/>
<keyword evidence="1" id="KW-0472">Membrane</keyword>
<dbReference type="Pfam" id="PF09769">
    <property type="entry name" value="ApoO"/>
    <property type="match status" value="1"/>
</dbReference>
<keyword evidence="1" id="KW-0999">Mitochondrion inner membrane</keyword>
<dbReference type="InParanoid" id="A0A0L0H899"/>
<feature type="transmembrane region" description="Helical" evidence="1">
    <location>
        <begin position="28"/>
        <end position="48"/>
    </location>
</feature>
<dbReference type="GO" id="GO:0061617">
    <property type="term" value="C:MICOS complex"/>
    <property type="evidence" value="ECO:0007669"/>
    <property type="project" value="UniProtKB-UniRule"/>
</dbReference>
<feature type="transmembrane region" description="Helical" evidence="1">
    <location>
        <begin position="134"/>
        <end position="152"/>
    </location>
</feature>
<keyword evidence="1" id="KW-0496">Mitochondrion</keyword>
<dbReference type="RefSeq" id="XP_016605487.1">
    <property type="nucleotide sequence ID" value="XM_016755532.1"/>
</dbReference>
<feature type="transmembrane region" description="Helical" evidence="1">
    <location>
        <begin position="157"/>
        <end position="176"/>
    </location>
</feature>
<dbReference type="STRING" id="645134.A0A0L0H899"/>
<dbReference type="Proteomes" id="UP000053201">
    <property type="component" value="Unassembled WGS sequence"/>
</dbReference>
<dbReference type="EMBL" id="KQ257464">
    <property type="protein sequence ID" value="KNC97447.1"/>
    <property type="molecule type" value="Genomic_DNA"/>
</dbReference>
<protein>
    <recommendedName>
        <fullName evidence="1">MICOS complex subunit</fullName>
    </recommendedName>
</protein>
<dbReference type="GeneID" id="27690588"/>
<name>A0A0L0H899_SPIPD</name>
<reference evidence="2 3" key="1">
    <citation type="submission" date="2009-08" db="EMBL/GenBank/DDBJ databases">
        <title>The Genome Sequence of Spizellomyces punctatus strain DAOM BR117.</title>
        <authorList>
            <consortium name="The Broad Institute Genome Sequencing Platform"/>
            <person name="Russ C."/>
            <person name="Cuomo C."/>
            <person name="Shea T."/>
            <person name="Young S.K."/>
            <person name="Zeng Q."/>
            <person name="Koehrsen M."/>
            <person name="Haas B."/>
            <person name="Borodovsky M."/>
            <person name="Guigo R."/>
            <person name="Alvarado L."/>
            <person name="Berlin A."/>
            <person name="Bochicchio J."/>
            <person name="Borenstein D."/>
            <person name="Chapman S."/>
            <person name="Chen Z."/>
            <person name="Engels R."/>
            <person name="Freedman E."/>
            <person name="Gellesch M."/>
            <person name="Goldberg J."/>
            <person name="Griggs A."/>
            <person name="Gujja S."/>
            <person name="Heiman D."/>
            <person name="Hepburn T."/>
            <person name="Howarth C."/>
            <person name="Jen D."/>
            <person name="Larson L."/>
            <person name="Lewis B."/>
            <person name="Mehta T."/>
            <person name="Park D."/>
            <person name="Pearson M."/>
            <person name="Roberts A."/>
            <person name="Saif S."/>
            <person name="Shenoy N."/>
            <person name="Sisk P."/>
            <person name="Stolte C."/>
            <person name="Sykes S."/>
            <person name="Thomson T."/>
            <person name="Walk T."/>
            <person name="White J."/>
            <person name="Yandava C."/>
            <person name="Burger G."/>
            <person name="Gray M.W."/>
            <person name="Holland P.W.H."/>
            <person name="King N."/>
            <person name="Lang F.B.F."/>
            <person name="Roger A.J."/>
            <person name="Ruiz-Trillo I."/>
            <person name="Lander E."/>
            <person name="Nusbaum C."/>
        </authorList>
    </citation>
    <scope>NUCLEOTIDE SEQUENCE [LARGE SCALE GENOMIC DNA]</scope>
    <source>
        <strain evidence="2 3">DAOM BR117</strain>
    </source>
</reference>
<organism evidence="2 3">
    <name type="scientific">Spizellomyces punctatus (strain DAOM BR117)</name>
    <dbReference type="NCBI Taxonomy" id="645134"/>
    <lineage>
        <taxon>Eukaryota</taxon>
        <taxon>Fungi</taxon>
        <taxon>Fungi incertae sedis</taxon>
        <taxon>Chytridiomycota</taxon>
        <taxon>Chytridiomycota incertae sedis</taxon>
        <taxon>Chytridiomycetes</taxon>
        <taxon>Spizellomycetales</taxon>
        <taxon>Spizellomycetaceae</taxon>
        <taxon>Spizellomyces</taxon>
    </lineage>
</organism>
<gene>
    <name evidence="2" type="ORF">SPPG_07368</name>
</gene>
<evidence type="ECO:0000313" key="2">
    <source>
        <dbReference type="EMBL" id="KNC97447.1"/>
    </source>
</evidence>
<dbReference type="PANTHER" id="PTHR28268:SF1">
    <property type="entry name" value="MICOS SUBUNIT MIC26"/>
    <property type="match status" value="1"/>
</dbReference>
<dbReference type="GO" id="GO:0044284">
    <property type="term" value="C:mitochondrial crista junction"/>
    <property type="evidence" value="ECO:0007669"/>
    <property type="project" value="TreeGrafter"/>
</dbReference>
<accession>A0A0L0H899</accession>
<dbReference type="InterPro" id="IPR019166">
    <property type="entry name" value="MIC26/MIC27"/>
</dbReference>
<comment type="subunit">
    <text evidence="1">Component of the mitochondrial contact site and cristae organizing system (MICOS) complex.</text>
</comment>
<keyword evidence="3" id="KW-1185">Reference proteome</keyword>
<dbReference type="GO" id="GO:0042407">
    <property type="term" value="P:cristae formation"/>
    <property type="evidence" value="ECO:0007669"/>
    <property type="project" value="InterPro"/>
</dbReference>
<dbReference type="AlphaFoldDB" id="A0A0L0H899"/>
<dbReference type="InterPro" id="IPR033181">
    <property type="entry name" value="Mic26_fungi"/>
</dbReference>
<keyword evidence="1" id="KW-0812">Transmembrane</keyword>
<keyword evidence="1" id="KW-1133">Transmembrane helix</keyword>
<dbReference type="VEuPathDB" id="FungiDB:SPPG_07368"/>
<evidence type="ECO:0000313" key="3">
    <source>
        <dbReference type="Proteomes" id="UP000053201"/>
    </source>
</evidence>
<dbReference type="PANTHER" id="PTHR28268">
    <property type="entry name" value="MICOS SUBUNIT MIC26"/>
    <property type="match status" value="1"/>
</dbReference>
<proteinExistence type="predicted"/>
<sequence length="257" mass="28028">MRPIASIFVRNVRSIPAAKVNTPTRRTAPFFAVSGGILSVAMGTMMVVHTEGETAKPYVPPRTKRSIYDDSEEEFVPVEEPTQLELAIRQTRHTVTNQFATTRAQIQSVVDKWIHLEQQVTGTTKKYIAPGEPFLPGAIYVTLSGFAGSILAKNRSLLYRSATPATFALVAFSYFYPGTSRNIVSAAYKSTTGRSEGPTFLDVFPQMSSAFASARDLVVNLFGEAANKASAATGGEVKPVVTRTDQQKALDEERKTI</sequence>
<comment type="function">
    <text evidence="1">Component of the MICOS complex, a large protein complex of the mitochondrial inner membrane that plays crucial roles in the maintenance of crista junctions, inner membrane architecture, and formation of contact sites to the outer membrane.</text>
</comment>
<comment type="subcellular location">
    <subcellularLocation>
        <location evidence="1">Mitochondrion inner membrane</location>
    </subcellularLocation>
</comment>